<dbReference type="OMA" id="EDEGCAN"/>
<name>G0TSA6_TRYVY</name>
<gene>
    <name evidence="2" type="ORF">TVY486_0300260</name>
</gene>
<evidence type="ECO:0000256" key="1">
    <source>
        <dbReference type="SAM" id="MobiDB-lite"/>
    </source>
</evidence>
<dbReference type="AlphaFoldDB" id="G0TSA6"/>
<protein>
    <recommendedName>
        <fullName evidence="3">Axoneme central apparatus protein</fullName>
    </recommendedName>
</protein>
<sequence length="732" mass="83075">MTTIENSHRCSTAEFNQNTCPSVRRLHNDHFRGYEHHAFSPNIYDVSRYVGSDYDDSSPEISSSEDSDVMPLHASQFRVKNNWRSSRTSAASYMHTEEELESDSYSECSLSFNPLHLTFVAGKRRVSRGYDSVEFSTSESENSDDDLNMSERTLAVEVLGTRRRSYQNFTEDTCYEIIETKAEEDEIDIVLPPLQAIRINQLIKRLRSDEAQVNSKDFEELDWDNPNFEVQLSALKKVAAYVEARELTVQTIDGSAINCPENTTEKVRVALLDIPMISQVEMKADSVKQVGAACFLRNCDGGPTSKRIAGASMDVRTMSHADAEGDFGTFSNITSDIKESYLSTRFAAIKSRREMPLKPRRPSQVQCKEAAFAEFPKAFRRRRSTNTHSQHQVFGIVDMDVADEILEDQEDPNTGVMGSRLSKSDLSGGITLSASSKRRKRKSNHVIESIPIDFELDETFIEDTTLGSKTDRHHAKKRRSRKKVERSINFSKLLDADDAKEIKETVEETAISETLDCFHDRTGREMHPSRHRSFKKGGSKHRSFFVEVPEECGEVAIDDCLQDEVLVTAKRYSTGAKGRKQRMGVNDTTDTKETDVRKTKDCVNSKTEPKDVTPCSRDKRKRRSHQKNKRNELEFSFIPEDRANEIVDPEDDFGLLHRFSNVTSLTHTKNDRAGQYEETRSTGGNSPLVLPRLASHRHSNTNNKPARRLSFSSNITKLPEIPLNEIQDTLTC</sequence>
<accession>G0TSA6</accession>
<proteinExistence type="predicted"/>
<reference evidence="2" key="1">
    <citation type="journal article" date="2012" name="Proc. Natl. Acad. Sci. U.S.A.">
        <title>Antigenic diversity is generated by distinct evolutionary mechanisms in African trypanosome species.</title>
        <authorList>
            <person name="Jackson A.P."/>
            <person name="Berry A."/>
            <person name="Aslett M."/>
            <person name="Allison H.C."/>
            <person name="Burton P."/>
            <person name="Vavrova-Anderson J."/>
            <person name="Brown R."/>
            <person name="Browne H."/>
            <person name="Corton N."/>
            <person name="Hauser H."/>
            <person name="Gamble J."/>
            <person name="Gilderthorp R."/>
            <person name="Marcello L."/>
            <person name="McQuillan J."/>
            <person name="Otto T.D."/>
            <person name="Quail M.A."/>
            <person name="Sanders M.J."/>
            <person name="van Tonder A."/>
            <person name="Ginger M.L."/>
            <person name="Field M.C."/>
            <person name="Barry J.D."/>
            <person name="Hertz-Fowler C."/>
            <person name="Berriman M."/>
        </authorList>
    </citation>
    <scope>NUCLEOTIDE SEQUENCE</scope>
    <source>
        <strain evidence="2">Y486</strain>
    </source>
</reference>
<dbReference type="VEuPathDB" id="TriTrypDB:TvY486_0300260"/>
<feature type="compositionally biased region" description="Basic residues" evidence="1">
    <location>
        <begin position="618"/>
        <end position="628"/>
    </location>
</feature>
<feature type="region of interest" description="Disordered" evidence="1">
    <location>
        <begin position="574"/>
        <end position="632"/>
    </location>
</feature>
<feature type="compositionally biased region" description="Basic and acidic residues" evidence="1">
    <location>
        <begin position="589"/>
        <end position="611"/>
    </location>
</feature>
<organism evidence="2">
    <name type="scientific">Trypanosoma vivax (strain Y486)</name>
    <dbReference type="NCBI Taxonomy" id="1055687"/>
    <lineage>
        <taxon>Eukaryota</taxon>
        <taxon>Discoba</taxon>
        <taxon>Euglenozoa</taxon>
        <taxon>Kinetoplastea</taxon>
        <taxon>Metakinetoplastina</taxon>
        <taxon>Trypanosomatida</taxon>
        <taxon>Trypanosomatidae</taxon>
        <taxon>Trypanosoma</taxon>
        <taxon>Duttonella</taxon>
    </lineage>
</organism>
<evidence type="ECO:0000313" key="2">
    <source>
        <dbReference type="EMBL" id="CCC46832.1"/>
    </source>
</evidence>
<evidence type="ECO:0008006" key="3">
    <source>
        <dbReference type="Google" id="ProtNLM"/>
    </source>
</evidence>
<dbReference type="EMBL" id="HE573019">
    <property type="protein sequence ID" value="CCC46832.1"/>
    <property type="molecule type" value="Genomic_DNA"/>
</dbReference>